<dbReference type="InterPro" id="IPR001611">
    <property type="entry name" value="Leu-rich_rpt"/>
</dbReference>
<dbReference type="PANTHER" id="PTHR24369">
    <property type="entry name" value="ANTIGEN BSP, PUTATIVE-RELATED"/>
    <property type="match status" value="1"/>
</dbReference>
<dbReference type="Pfam" id="PF00560">
    <property type="entry name" value="LRR_1"/>
    <property type="match status" value="1"/>
</dbReference>
<dbReference type="Proteomes" id="UP000515159">
    <property type="component" value="Chromosome 9"/>
</dbReference>
<feature type="chain" id="PRO_5044654198" evidence="5">
    <location>
        <begin position="27"/>
        <end position="690"/>
    </location>
</feature>
<dbReference type="GeneID" id="117366934"/>
<dbReference type="RefSeq" id="XP_033814884.1">
    <property type="nucleotide sequence ID" value="XM_033958993.1"/>
</dbReference>
<keyword evidence="3" id="KW-0677">Repeat</keyword>
<keyword evidence="4" id="KW-0472">Membrane</keyword>
<feature type="transmembrane region" description="Helical" evidence="4">
    <location>
        <begin position="648"/>
        <end position="672"/>
    </location>
</feature>
<evidence type="ECO:0000256" key="1">
    <source>
        <dbReference type="ARBA" id="ARBA00022614"/>
    </source>
</evidence>
<evidence type="ECO:0000256" key="5">
    <source>
        <dbReference type="SAM" id="SignalP"/>
    </source>
</evidence>
<evidence type="ECO:0000313" key="6">
    <source>
        <dbReference type="Proteomes" id="UP000515159"/>
    </source>
</evidence>
<organism evidence="6 8">
    <name type="scientific">Geotrypetes seraphini</name>
    <name type="common">Gaboon caecilian</name>
    <name type="synonym">Caecilia seraphini</name>
    <dbReference type="NCBI Taxonomy" id="260995"/>
    <lineage>
        <taxon>Eukaryota</taxon>
        <taxon>Metazoa</taxon>
        <taxon>Chordata</taxon>
        <taxon>Craniata</taxon>
        <taxon>Vertebrata</taxon>
        <taxon>Euteleostomi</taxon>
        <taxon>Amphibia</taxon>
        <taxon>Gymnophiona</taxon>
        <taxon>Geotrypetes</taxon>
    </lineage>
</organism>
<dbReference type="Pfam" id="PF13855">
    <property type="entry name" value="LRR_8"/>
    <property type="match status" value="3"/>
</dbReference>
<dbReference type="InterPro" id="IPR032675">
    <property type="entry name" value="LRR_dom_sf"/>
</dbReference>
<evidence type="ECO:0000256" key="2">
    <source>
        <dbReference type="ARBA" id="ARBA00022729"/>
    </source>
</evidence>
<keyword evidence="1" id="KW-0433">Leucine-rich repeat</keyword>
<protein>
    <submittedName>
        <fullName evidence="7 8">Transforming growth factor beta activator LRRC33 isoform X1</fullName>
    </submittedName>
</protein>
<dbReference type="PROSITE" id="PS51450">
    <property type="entry name" value="LRR"/>
    <property type="match status" value="4"/>
</dbReference>
<dbReference type="SUPFAM" id="SSF52058">
    <property type="entry name" value="L domain-like"/>
    <property type="match status" value="2"/>
</dbReference>
<dbReference type="InterPro" id="IPR003591">
    <property type="entry name" value="Leu-rich_rpt_typical-subtyp"/>
</dbReference>
<dbReference type="CTD" id="375387"/>
<proteinExistence type="predicted"/>
<accession>A0A6P8S9I3</accession>
<keyword evidence="4" id="KW-1133">Transmembrane helix</keyword>
<dbReference type="OrthoDB" id="676979at2759"/>
<evidence type="ECO:0000256" key="4">
    <source>
        <dbReference type="SAM" id="Phobius"/>
    </source>
</evidence>
<dbReference type="PANTHER" id="PTHR24369:SF210">
    <property type="entry name" value="CHAOPTIN-RELATED"/>
    <property type="match status" value="1"/>
</dbReference>
<dbReference type="RefSeq" id="XP_033814883.1">
    <property type="nucleotide sequence ID" value="XM_033958992.1"/>
</dbReference>
<dbReference type="Gene3D" id="3.80.10.10">
    <property type="entry name" value="Ribonuclease Inhibitor"/>
    <property type="match status" value="4"/>
</dbReference>
<name>A0A6P8S9I3_GEOSA</name>
<dbReference type="KEGG" id="gsh:117366934"/>
<sequence length="690" mass="78883">MALMSLCLSLGLIFLDLEWRSKSVDAIPSYQSICKLVHKAVDCNGRKLSSVPNNLPTNIEELFMDANFVRTLRNGTTQQYANLWRLSLQGNNLEFIESGAFSGNKKLKVLSLQDNSIFVNYLMTANALQSLPALKKLDLSGNYLTEEMAGILFQNLSSLESLSLTRNFIMRLDSTIFENLVQLQELSLEKNYIYEIEEEAFENLRRLQRLNLAYNHIPCIVNFDLTKLEVLNASYNNIEWFLTKDSNANFELETLDLSHNQLLFFPLLPKHNKLRSLLLSDNEMNFYANALNATTSKEGLVKFIFISNNVTNVTSVNLWEDVILGDLSSLEFLDMSKNLLQYLPSGFLVSMTSLSHLKLNQNCFQIINLNNRELPATLVELDLSQNQLVELQVDPYSGSILPNLHFFNLSTNRLKRMPSQFFIHLDSITTVDLSHNQLNLCPQQSKGMDRICIDFRNVISVRHLYLAGCDLESVSDHAFRGTSLVKLDLSSNKRALLRGMRPLQDIALSLQYLSLRKTGLSNSAKADFSKFQNLLALDLSDNSLTSFPSTLSSLTLHSLDLRRNHISFFPQFMVHHRLGKSLHIIYLSQNPYDCCKLDWLNSLQELRTVHIADRQQITCKFSSKTVSVMELPKSVTQSCLWITTDMTLLYLVLILPTSLTLLVAFIILVLNVKQRLFKIVKSRWRRSNRY</sequence>
<keyword evidence="2 5" id="KW-0732">Signal</keyword>
<dbReference type="SMART" id="SM00369">
    <property type="entry name" value="LRR_TYP"/>
    <property type="match status" value="12"/>
</dbReference>
<dbReference type="GO" id="GO:0005886">
    <property type="term" value="C:plasma membrane"/>
    <property type="evidence" value="ECO:0007669"/>
    <property type="project" value="TreeGrafter"/>
</dbReference>
<reference evidence="7 8" key="1">
    <citation type="submission" date="2025-04" db="UniProtKB">
        <authorList>
            <consortium name="RefSeq"/>
        </authorList>
    </citation>
    <scope>IDENTIFICATION</scope>
</reference>
<evidence type="ECO:0000313" key="8">
    <source>
        <dbReference type="RefSeq" id="XP_033814884.1"/>
    </source>
</evidence>
<dbReference type="InterPro" id="IPR050541">
    <property type="entry name" value="LRR_TM_domain-containing"/>
</dbReference>
<keyword evidence="6" id="KW-1185">Reference proteome</keyword>
<evidence type="ECO:0000313" key="7">
    <source>
        <dbReference type="RefSeq" id="XP_033814883.1"/>
    </source>
</evidence>
<evidence type="ECO:0000256" key="3">
    <source>
        <dbReference type="ARBA" id="ARBA00022737"/>
    </source>
</evidence>
<feature type="signal peptide" evidence="5">
    <location>
        <begin position="1"/>
        <end position="26"/>
    </location>
</feature>
<dbReference type="AlphaFoldDB" id="A0A6P8S9I3"/>
<keyword evidence="4" id="KW-0812">Transmembrane</keyword>
<gene>
    <name evidence="7 8" type="primary">NRROS</name>
</gene>